<comment type="caution">
    <text evidence="1">The sequence shown here is derived from an EMBL/GenBank/DDBJ whole genome shotgun (WGS) entry which is preliminary data.</text>
</comment>
<evidence type="ECO:0000313" key="1">
    <source>
        <dbReference type="EMBL" id="GAH48733.1"/>
    </source>
</evidence>
<organism evidence="1">
    <name type="scientific">marine sediment metagenome</name>
    <dbReference type="NCBI Taxonomy" id="412755"/>
    <lineage>
        <taxon>unclassified sequences</taxon>
        <taxon>metagenomes</taxon>
        <taxon>ecological metagenomes</taxon>
    </lineage>
</organism>
<name>X1HTW4_9ZZZZ</name>
<sequence length="130" mass="14535">MKKLSILLFLISVFNLTCLYAGSIKTFTTSTDFSSFDLNEIDSVGSGVDASLKLKNKWISIAPKTWMLPTERYSAGFSYSSTIGKAVFYGGLNADMELLGDFWVYDPFDNEWTLYSPVSGLEARCEHKLV</sequence>
<feature type="non-terminal residue" evidence="1">
    <location>
        <position position="130"/>
    </location>
</feature>
<gene>
    <name evidence="1" type="ORF">S03H2_31445</name>
</gene>
<dbReference type="Gene3D" id="2.120.10.80">
    <property type="entry name" value="Kelch-type beta propeller"/>
    <property type="match status" value="1"/>
</dbReference>
<dbReference type="AlphaFoldDB" id="X1HTW4"/>
<dbReference type="EMBL" id="BARU01019066">
    <property type="protein sequence ID" value="GAH48733.1"/>
    <property type="molecule type" value="Genomic_DNA"/>
</dbReference>
<accession>X1HTW4</accession>
<dbReference type="InterPro" id="IPR015915">
    <property type="entry name" value="Kelch-typ_b-propeller"/>
</dbReference>
<protein>
    <recommendedName>
        <fullName evidence="2">Galactose oxidase</fullName>
    </recommendedName>
</protein>
<reference evidence="1" key="1">
    <citation type="journal article" date="2014" name="Front. Microbiol.">
        <title>High frequency of phylogenetically diverse reductive dehalogenase-homologous genes in deep subseafloor sedimentary metagenomes.</title>
        <authorList>
            <person name="Kawai M."/>
            <person name="Futagami T."/>
            <person name="Toyoda A."/>
            <person name="Takaki Y."/>
            <person name="Nishi S."/>
            <person name="Hori S."/>
            <person name="Arai W."/>
            <person name="Tsubouchi T."/>
            <person name="Morono Y."/>
            <person name="Uchiyama I."/>
            <person name="Ito T."/>
            <person name="Fujiyama A."/>
            <person name="Inagaki F."/>
            <person name="Takami H."/>
        </authorList>
    </citation>
    <scope>NUCLEOTIDE SEQUENCE</scope>
    <source>
        <strain evidence="1">Expedition CK06-06</strain>
    </source>
</reference>
<evidence type="ECO:0008006" key="2">
    <source>
        <dbReference type="Google" id="ProtNLM"/>
    </source>
</evidence>
<dbReference type="SUPFAM" id="SSF117281">
    <property type="entry name" value="Kelch motif"/>
    <property type="match status" value="1"/>
</dbReference>
<proteinExistence type="predicted"/>